<evidence type="ECO:0000313" key="3">
    <source>
        <dbReference type="Proteomes" id="UP000722336"/>
    </source>
</evidence>
<evidence type="ECO:0000313" key="2">
    <source>
        <dbReference type="EMBL" id="MBV7256513.1"/>
    </source>
</evidence>
<accession>A0ABS6SDN2</accession>
<proteinExistence type="predicted"/>
<gene>
    <name evidence="2" type="ORF">KCG44_06910</name>
</gene>
<feature type="domain" description="Glucosamine/galactosamine-6-phosphate isomerase" evidence="1">
    <location>
        <begin position="13"/>
        <end position="212"/>
    </location>
</feature>
<evidence type="ECO:0000259" key="1">
    <source>
        <dbReference type="Pfam" id="PF01182"/>
    </source>
</evidence>
<dbReference type="EMBL" id="JAGSPA010000002">
    <property type="protein sequence ID" value="MBV7256513.1"/>
    <property type="molecule type" value="Genomic_DNA"/>
</dbReference>
<dbReference type="InterPro" id="IPR006148">
    <property type="entry name" value="Glc/Gal-6P_isomerase"/>
</dbReference>
<comment type="caution">
    <text evidence="2">The sequence shown here is derived from an EMBL/GenBank/DDBJ whole genome shotgun (WGS) entry which is preliminary data.</text>
</comment>
<dbReference type="Pfam" id="PF01182">
    <property type="entry name" value="Glucosamine_iso"/>
    <property type="match status" value="1"/>
</dbReference>
<sequence>MDTEEFELWESESADEFAAAVAGDISFIIDQALDARREAIVALPVEDFLLPAYALVAEGKRNWRHVIIVPSYDALIAVDDPKSKVATLARIFMAKGARVLPLGSENADYRMAGAAADARLQDLGWPFDLVLLTMSDEGDVSGLVQGPDLDEALTADDDRRAYGMAADDGEAHVTISRKTIVSARTLMFALQGASQSSEVATAVEGGDSPAAKLLAGVTVPIDAHVLLD</sequence>
<protein>
    <submittedName>
        <fullName evidence="2">6-phosphogluconolactonase</fullName>
        <ecNumber evidence="2">3.1.1.31</ecNumber>
    </submittedName>
</protein>
<organism evidence="2 3">
    <name type="scientific">Pacificimonas pallii</name>
    <dbReference type="NCBI Taxonomy" id="2827236"/>
    <lineage>
        <taxon>Bacteria</taxon>
        <taxon>Pseudomonadati</taxon>
        <taxon>Pseudomonadota</taxon>
        <taxon>Alphaproteobacteria</taxon>
        <taxon>Sphingomonadales</taxon>
        <taxon>Sphingosinicellaceae</taxon>
        <taxon>Pacificimonas</taxon>
    </lineage>
</organism>
<reference evidence="2 3" key="1">
    <citation type="submission" date="2021-04" db="EMBL/GenBank/DDBJ databases">
        <authorList>
            <person name="Pira H."/>
            <person name="Risdian C."/>
            <person name="Wink J."/>
        </authorList>
    </citation>
    <scope>NUCLEOTIDE SEQUENCE [LARGE SCALE GENOMIC DNA]</scope>
    <source>
        <strain evidence="2 3">WHA3</strain>
    </source>
</reference>
<dbReference type="Proteomes" id="UP000722336">
    <property type="component" value="Unassembled WGS sequence"/>
</dbReference>
<name>A0ABS6SDN2_9SPHN</name>
<dbReference type="GO" id="GO:0017057">
    <property type="term" value="F:6-phosphogluconolactonase activity"/>
    <property type="evidence" value="ECO:0007669"/>
    <property type="project" value="UniProtKB-EC"/>
</dbReference>
<dbReference type="RefSeq" id="WP_218445157.1">
    <property type="nucleotide sequence ID" value="NZ_JAGSPA010000002.1"/>
</dbReference>
<dbReference type="EC" id="3.1.1.31" evidence="2"/>
<keyword evidence="2" id="KW-0378">Hydrolase</keyword>
<keyword evidence="3" id="KW-1185">Reference proteome</keyword>